<evidence type="ECO:0000313" key="4">
    <source>
        <dbReference type="EMBL" id="TPX41994.1"/>
    </source>
</evidence>
<evidence type="ECO:0000313" key="5">
    <source>
        <dbReference type="Proteomes" id="UP000320475"/>
    </source>
</evidence>
<dbReference type="SMART" id="SM00323">
    <property type="entry name" value="RasGAP"/>
    <property type="match status" value="1"/>
</dbReference>
<protein>
    <recommendedName>
        <fullName evidence="3">Ras-GAP domain-containing protein</fullName>
    </recommendedName>
</protein>
<feature type="compositionally biased region" description="Low complexity" evidence="2">
    <location>
        <begin position="265"/>
        <end position="286"/>
    </location>
</feature>
<proteinExistence type="predicted"/>
<evidence type="ECO:0000256" key="1">
    <source>
        <dbReference type="ARBA" id="ARBA00022468"/>
    </source>
</evidence>
<keyword evidence="1" id="KW-0343">GTPase activation</keyword>
<dbReference type="OrthoDB" id="28245at2759"/>
<dbReference type="PROSITE" id="PS50018">
    <property type="entry name" value="RAS_GTPASE_ACTIV_2"/>
    <property type="match status" value="1"/>
</dbReference>
<dbReference type="EMBL" id="QEAM01000292">
    <property type="protein sequence ID" value="TPX41994.1"/>
    <property type="molecule type" value="Genomic_DNA"/>
</dbReference>
<dbReference type="InterPro" id="IPR008936">
    <property type="entry name" value="Rho_GTPase_activation_prot"/>
</dbReference>
<name>A0A507CS68_9FUNG</name>
<comment type="caution">
    <text evidence="4">The sequence shown here is derived from an EMBL/GenBank/DDBJ whole genome shotgun (WGS) entry which is preliminary data.</text>
</comment>
<dbReference type="Gene3D" id="1.10.506.10">
    <property type="entry name" value="GTPase Activation - p120gap, domain 1"/>
    <property type="match status" value="2"/>
</dbReference>
<dbReference type="AlphaFoldDB" id="A0A507CS68"/>
<sequence>MKSPFIKSRGLRSFGGNRSSPSLFAEKIPIDQQIADALLANNSNLLALICQASFVGDTAANVSLGVLGLLRRGKGGAAESFLKRLLKARIGVYLKKNRDLSDILRDNSMATILLNAFTRQEGVAYLSQSLGETIVEVLGYLDHCEIDPQRLNASMAASAALAGGPQAATQTDTLLSTELAENEHRLRQACVKLVSSIFDHSESMPAPLRRMCHFLHSAVVDANASVPSVPLLTGLSSINVVSGAGGDQQTTLKMGATSPLGARSATAADDTTAMRNTPTTTTPSTPIAQSVMSDPVSWPAKVSEASSKGDCDNVTSPQREPGLDNSIGGGGTIGLWESADMQTRWPRAQTKSNLCGTPTPRQPSPGMPLGTNALCGTPGAHPPAQPSPYLPALQFASPEPLGQLNSQILKLAISFNFSVSADSTPQFEASPGSSTASQGLVEPASPARLANDVVPLPRVPRRWDSDNVSVARTVGSLTVAEKVIGSFLFLRFFVPALTSPDKCGLVNVKISPSARRGLVLCGKLVTALCNDVEFGAKEQYLMPLNSWLKENRDKMKEFLVYASSQLPPEAPEAPDGPAEPSPLDNGLVDAGVKQSALASPALKGEEMPEGAKIMPEGGLGFFVSTSMPSLVLLPGGCGEQHGTNKVGPENVTPRQFRSRLGGRDQPEYNLSTTAGELRKRSKSADTLSHDAESLFCYLGRSIAKVERDIEELLPGLPAEETEGVVDNLAQLKKVLKMSQYVETASTVSKTAPNAVFSRLGWLRDYLNGKARSSMSFEELRQVDGRRSEPSPRSPIPKRVMKERRD</sequence>
<feature type="domain" description="Ras-GAP" evidence="3">
    <location>
        <begin position="79"/>
        <end position="530"/>
    </location>
</feature>
<feature type="region of interest" description="Disordered" evidence="2">
    <location>
        <begin position="566"/>
        <end position="588"/>
    </location>
</feature>
<dbReference type="GO" id="GO:0005096">
    <property type="term" value="F:GTPase activator activity"/>
    <property type="evidence" value="ECO:0007669"/>
    <property type="project" value="UniProtKB-KW"/>
</dbReference>
<feature type="region of interest" description="Disordered" evidence="2">
    <location>
        <begin position="641"/>
        <end position="669"/>
    </location>
</feature>
<dbReference type="InterPro" id="IPR001936">
    <property type="entry name" value="RasGAP_dom"/>
</dbReference>
<gene>
    <name evidence="4" type="ORF">SeLEV6574_g05820</name>
</gene>
<organism evidence="4 5">
    <name type="scientific">Synchytrium endobioticum</name>
    <dbReference type="NCBI Taxonomy" id="286115"/>
    <lineage>
        <taxon>Eukaryota</taxon>
        <taxon>Fungi</taxon>
        <taxon>Fungi incertae sedis</taxon>
        <taxon>Chytridiomycota</taxon>
        <taxon>Chytridiomycota incertae sedis</taxon>
        <taxon>Chytridiomycetes</taxon>
        <taxon>Synchytriales</taxon>
        <taxon>Synchytriaceae</taxon>
        <taxon>Synchytrium</taxon>
    </lineage>
</organism>
<evidence type="ECO:0000256" key="2">
    <source>
        <dbReference type="SAM" id="MobiDB-lite"/>
    </source>
</evidence>
<dbReference type="VEuPathDB" id="FungiDB:SeMB42_g06060"/>
<reference evidence="4 5" key="1">
    <citation type="journal article" date="2019" name="Sci. Rep.">
        <title>Comparative genomics of chytrid fungi reveal insights into the obligate biotrophic and pathogenic lifestyle of Synchytrium endobioticum.</title>
        <authorList>
            <person name="van de Vossenberg B.T.L.H."/>
            <person name="Warris S."/>
            <person name="Nguyen H.D.T."/>
            <person name="van Gent-Pelzer M.P.E."/>
            <person name="Joly D.L."/>
            <person name="van de Geest H.C."/>
            <person name="Bonants P.J.M."/>
            <person name="Smith D.S."/>
            <person name="Levesque C.A."/>
            <person name="van der Lee T.A.J."/>
        </authorList>
    </citation>
    <scope>NUCLEOTIDE SEQUENCE [LARGE SCALE GENOMIC DNA]</scope>
    <source>
        <strain evidence="4 5">LEV6574</strain>
    </source>
</reference>
<accession>A0A507CS68</accession>
<dbReference type="PANTHER" id="PTHR10194">
    <property type="entry name" value="RAS GTPASE-ACTIVATING PROTEINS"/>
    <property type="match status" value="1"/>
</dbReference>
<feature type="region of interest" description="Disordered" evidence="2">
    <location>
        <begin position="776"/>
        <end position="805"/>
    </location>
</feature>
<feature type="compositionally biased region" description="Basic and acidic residues" evidence="2">
    <location>
        <begin position="777"/>
        <end position="789"/>
    </location>
</feature>
<feature type="compositionally biased region" description="Low complexity" evidence="2">
    <location>
        <begin position="573"/>
        <end position="582"/>
    </location>
</feature>
<evidence type="ECO:0000259" key="3">
    <source>
        <dbReference type="PROSITE" id="PS50018"/>
    </source>
</evidence>
<dbReference type="InterPro" id="IPR039360">
    <property type="entry name" value="Ras_GTPase"/>
</dbReference>
<dbReference type="Pfam" id="PF00616">
    <property type="entry name" value="RasGAP"/>
    <property type="match status" value="2"/>
</dbReference>
<dbReference type="CDD" id="cd04519">
    <property type="entry name" value="RasGAP"/>
    <property type="match status" value="1"/>
</dbReference>
<dbReference type="Proteomes" id="UP000320475">
    <property type="component" value="Unassembled WGS sequence"/>
</dbReference>
<dbReference type="SUPFAM" id="SSF48350">
    <property type="entry name" value="GTPase activation domain, GAP"/>
    <property type="match status" value="2"/>
</dbReference>
<feature type="region of interest" description="Disordered" evidence="2">
    <location>
        <begin position="260"/>
        <end position="327"/>
    </location>
</feature>